<dbReference type="Proteomes" id="UP001501509">
    <property type="component" value="Unassembled WGS sequence"/>
</dbReference>
<keyword evidence="4" id="KW-1185">Reference proteome</keyword>
<evidence type="ECO:0000313" key="3">
    <source>
        <dbReference type="EMBL" id="GAA2625046.1"/>
    </source>
</evidence>
<keyword evidence="2" id="KW-0732">Signal</keyword>
<evidence type="ECO:0000313" key="4">
    <source>
        <dbReference type="Proteomes" id="UP001501509"/>
    </source>
</evidence>
<evidence type="ECO:0008006" key="5">
    <source>
        <dbReference type="Google" id="ProtNLM"/>
    </source>
</evidence>
<proteinExistence type="predicted"/>
<feature type="signal peptide" evidence="2">
    <location>
        <begin position="1"/>
        <end position="24"/>
    </location>
</feature>
<comment type="caution">
    <text evidence="3">The sequence shown here is derived from an EMBL/GenBank/DDBJ whole genome shotgun (WGS) entry which is preliminary data.</text>
</comment>
<protein>
    <recommendedName>
        <fullName evidence="5">Lipoprotein</fullName>
    </recommendedName>
</protein>
<gene>
    <name evidence="3" type="ORF">GCM10010411_72030</name>
</gene>
<feature type="chain" id="PRO_5046847337" description="Lipoprotein" evidence="2">
    <location>
        <begin position="25"/>
        <end position="143"/>
    </location>
</feature>
<evidence type="ECO:0000256" key="1">
    <source>
        <dbReference type="SAM" id="MobiDB-lite"/>
    </source>
</evidence>
<reference evidence="4" key="1">
    <citation type="journal article" date="2019" name="Int. J. Syst. Evol. Microbiol.">
        <title>The Global Catalogue of Microorganisms (GCM) 10K type strain sequencing project: providing services to taxonomists for standard genome sequencing and annotation.</title>
        <authorList>
            <consortium name="The Broad Institute Genomics Platform"/>
            <consortium name="The Broad Institute Genome Sequencing Center for Infectious Disease"/>
            <person name="Wu L."/>
            <person name="Ma J."/>
        </authorList>
    </citation>
    <scope>NUCLEOTIDE SEQUENCE [LARGE SCALE GENOMIC DNA]</scope>
    <source>
        <strain evidence="4">JCM 6833</strain>
    </source>
</reference>
<feature type="region of interest" description="Disordered" evidence="1">
    <location>
        <begin position="25"/>
        <end position="47"/>
    </location>
</feature>
<accession>A0ABP6CS26</accession>
<evidence type="ECO:0000256" key="2">
    <source>
        <dbReference type="SAM" id="SignalP"/>
    </source>
</evidence>
<sequence>MPSTRAVAAAACGLVAVLAGCSTGAPDEPSANPRSTTPATKPAVLRVPKPEPDLKTLVVAKPHRGNGVIGTFKATKAPLWLAIDCQGPGDLKLLMPGIGSFEIPCTQGRVNSTLNQIDVKKSRTLTPRIQAPHAVQWSVRVQQ</sequence>
<organism evidence="3 4">
    <name type="scientific">Actinomadura fulvescens</name>
    <dbReference type="NCBI Taxonomy" id="46160"/>
    <lineage>
        <taxon>Bacteria</taxon>
        <taxon>Bacillati</taxon>
        <taxon>Actinomycetota</taxon>
        <taxon>Actinomycetes</taxon>
        <taxon>Streptosporangiales</taxon>
        <taxon>Thermomonosporaceae</taxon>
        <taxon>Actinomadura</taxon>
    </lineage>
</organism>
<name>A0ABP6CS26_9ACTN</name>
<dbReference type="EMBL" id="BAAATD010000012">
    <property type="protein sequence ID" value="GAA2625046.1"/>
    <property type="molecule type" value="Genomic_DNA"/>
</dbReference>
<dbReference type="PROSITE" id="PS51257">
    <property type="entry name" value="PROKAR_LIPOPROTEIN"/>
    <property type="match status" value="1"/>
</dbReference>